<dbReference type="Proteomes" id="UP001153076">
    <property type="component" value="Unassembled WGS sequence"/>
</dbReference>
<gene>
    <name evidence="3" type="ORF">Cgig2_023848</name>
</gene>
<keyword evidence="1" id="KW-0175">Coiled coil</keyword>
<comment type="caution">
    <text evidence="3">The sequence shown here is derived from an EMBL/GenBank/DDBJ whole genome shotgun (WGS) entry which is preliminary data.</text>
</comment>
<keyword evidence="2" id="KW-0732">Signal</keyword>
<accession>A0A9Q1K8G3</accession>
<evidence type="ECO:0000256" key="1">
    <source>
        <dbReference type="SAM" id="Coils"/>
    </source>
</evidence>
<dbReference type="EMBL" id="JAKOGI010000240">
    <property type="protein sequence ID" value="KAJ8438814.1"/>
    <property type="molecule type" value="Genomic_DNA"/>
</dbReference>
<evidence type="ECO:0000313" key="3">
    <source>
        <dbReference type="EMBL" id="KAJ8438814.1"/>
    </source>
</evidence>
<proteinExistence type="predicted"/>
<sequence length="159" mass="18146">MDIRPSLLPLVLLFVLWLHFSIKINKALASVASRLKLRRAKAHASVRLKDSPRPTQSEIEETDEKLAQKELQVKELNERLAVLEGQLKIKIHQEEAMGGVVGGDWIDQGKDLEEFFESTAARKSNLFMFGDAYRHGDGKFRTEIGKAWALEIVSRRKKH</sequence>
<name>A0A9Q1K8G3_9CARY</name>
<evidence type="ECO:0000313" key="4">
    <source>
        <dbReference type="Proteomes" id="UP001153076"/>
    </source>
</evidence>
<reference evidence="3" key="1">
    <citation type="submission" date="2022-04" db="EMBL/GenBank/DDBJ databases">
        <title>Carnegiea gigantea Genome sequencing and assembly v2.</title>
        <authorList>
            <person name="Copetti D."/>
            <person name="Sanderson M.J."/>
            <person name="Burquez A."/>
            <person name="Wojciechowski M.F."/>
        </authorList>
    </citation>
    <scope>NUCLEOTIDE SEQUENCE</scope>
    <source>
        <strain evidence="3">SGP5-SGP5p</strain>
        <tissue evidence="3">Aerial part</tissue>
    </source>
</reference>
<organism evidence="3 4">
    <name type="scientific">Carnegiea gigantea</name>
    <dbReference type="NCBI Taxonomy" id="171969"/>
    <lineage>
        <taxon>Eukaryota</taxon>
        <taxon>Viridiplantae</taxon>
        <taxon>Streptophyta</taxon>
        <taxon>Embryophyta</taxon>
        <taxon>Tracheophyta</taxon>
        <taxon>Spermatophyta</taxon>
        <taxon>Magnoliopsida</taxon>
        <taxon>eudicotyledons</taxon>
        <taxon>Gunneridae</taxon>
        <taxon>Pentapetalae</taxon>
        <taxon>Caryophyllales</taxon>
        <taxon>Cactineae</taxon>
        <taxon>Cactaceae</taxon>
        <taxon>Cactoideae</taxon>
        <taxon>Echinocereeae</taxon>
        <taxon>Carnegiea</taxon>
    </lineage>
</organism>
<feature type="signal peptide" evidence="2">
    <location>
        <begin position="1"/>
        <end position="29"/>
    </location>
</feature>
<protein>
    <submittedName>
        <fullName evidence="3">Uncharacterized protein</fullName>
    </submittedName>
</protein>
<feature type="chain" id="PRO_5040166430" evidence="2">
    <location>
        <begin position="30"/>
        <end position="159"/>
    </location>
</feature>
<keyword evidence="4" id="KW-1185">Reference proteome</keyword>
<evidence type="ECO:0000256" key="2">
    <source>
        <dbReference type="SAM" id="SignalP"/>
    </source>
</evidence>
<dbReference type="AlphaFoldDB" id="A0A9Q1K8G3"/>
<dbReference type="OrthoDB" id="10254258at2759"/>
<feature type="coiled-coil region" evidence="1">
    <location>
        <begin position="59"/>
        <end position="93"/>
    </location>
</feature>